<dbReference type="InterPro" id="IPR002477">
    <property type="entry name" value="Peptidoglycan-bd-like"/>
</dbReference>
<dbReference type="GO" id="GO:0007165">
    <property type="term" value="P:signal transduction"/>
    <property type="evidence" value="ECO:0007669"/>
    <property type="project" value="TreeGrafter"/>
</dbReference>
<evidence type="ECO:0000256" key="5">
    <source>
        <dbReference type="RuleBase" id="RU004404"/>
    </source>
</evidence>
<dbReference type="SMART" id="SM00228">
    <property type="entry name" value="PDZ"/>
    <property type="match status" value="1"/>
</dbReference>
<evidence type="ECO:0000259" key="6">
    <source>
        <dbReference type="PROSITE" id="PS50106"/>
    </source>
</evidence>
<dbReference type="InterPro" id="IPR029045">
    <property type="entry name" value="ClpP/crotonase-like_dom_sf"/>
</dbReference>
<dbReference type="Gene3D" id="3.30.750.44">
    <property type="match status" value="1"/>
</dbReference>
<comment type="caution">
    <text evidence="7">The sequence shown here is derived from an EMBL/GenBank/DDBJ whole genome shotgun (WGS) entry which is preliminary data.</text>
</comment>
<dbReference type="EMBL" id="LRFC01000038">
    <property type="protein sequence ID" value="KZE64267.1"/>
    <property type="molecule type" value="Genomic_DNA"/>
</dbReference>
<dbReference type="FunFam" id="2.30.42.10:FF:000063">
    <property type="entry name" value="Peptidase, S41 family"/>
    <property type="match status" value="1"/>
</dbReference>
<dbReference type="CDD" id="cd07560">
    <property type="entry name" value="Peptidase_S41_CPP"/>
    <property type="match status" value="1"/>
</dbReference>
<dbReference type="GO" id="GO:0004252">
    <property type="term" value="F:serine-type endopeptidase activity"/>
    <property type="evidence" value="ECO:0007669"/>
    <property type="project" value="UniProtKB-EC"/>
</dbReference>
<dbReference type="SMART" id="SM00245">
    <property type="entry name" value="TSPc"/>
    <property type="match status" value="1"/>
</dbReference>
<dbReference type="InterPro" id="IPR001478">
    <property type="entry name" value="PDZ"/>
</dbReference>
<keyword evidence="3 5" id="KW-0378">Hydrolase</keyword>
<evidence type="ECO:0000256" key="4">
    <source>
        <dbReference type="ARBA" id="ARBA00022825"/>
    </source>
</evidence>
<accession>A0A165N1P9</accession>
<dbReference type="RefSeq" id="WP_066245456.1">
    <property type="nucleotide sequence ID" value="NZ_LRFC01000038.1"/>
</dbReference>
<evidence type="ECO:0000256" key="1">
    <source>
        <dbReference type="ARBA" id="ARBA00009179"/>
    </source>
</evidence>
<dbReference type="AlphaFoldDB" id="A0A165N1P9"/>
<dbReference type="OrthoDB" id="9812068at2"/>
<dbReference type="Gene3D" id="3.90.226.10">
    <property type="entry name" value="2-enoyl-CoA Hydratase, Chain A, domain 1"/>
    <property type="match status" value="1"/>
</dbReference>
<name>A0A165N1P9_9BACL</name>
<dbReference type="CDD" id="cd06782">
    <property type="entry name" value="cpPDZ_CPP-like"/>
    <property type="match status" value="1"/>
</dbReference>
<dbReference type="Pfam" id="PF22694">
    <property type="entry name" value="CtpB_N-like"/>
    <property type="match status" value="1"/>
</dbReference>
<dbReference type="GO" id="GO:0006508">
    <property type="term" value="P:proteolysis"/>
    <property type="evidence" value="ECO:0007669"/>
    <property type="project" value="UniProtKB-KW"/>
</dbReference>
<dbReference type="InterPro" id="IPR004447">
    <property type="entry name" value="Peptidase_S41A"/>
</dbReference>
<protein>
    <submittedName>
        <fullName evidence="7">Peptidase S41</fullName>
    </submittedName>
</protein>
<dbReference type="Gene3D" id="2.30.42.10">
    <property type="match status" value="1"/>
</dbReference>
<evidence type="ECO:0000256" key="2">
    <source>
        <dbReference type="ARBA" id="ARBA00022670"/>
    </source>
</evidence>
<proteinExistence type="inferred from homology"/>
<feature type="domain" description="PDZ" evidence="6">
    <location>
        <begin position="98"/>
        <end position="188"/>
    </location>
</feature>
<keyword evidence="4 5" id="KW-0720">Serine protease</keyword>
<evidence type="ECO:0000313" key="8">
    <source>
        <dbReference type="Proteomes" id="UP000076567"/>
    </source>
</evidence>
<dbReference type="PANTHER" id="PTHR32060">
    <property type="entry name" value="TAIL-SPECIFIC PROTEASE"/>
    <property type="match status" value="1"/>
</dbReference>
<dbReference type="SUPFAM" id="SSF52096">
    <property type="entry name" value="ClpP/crotonase"/>
    <property type="match status" value="1"/>
</dbReference>
<dbReference type="InterPro" id="IPR036365">
    <property type="entry name" value="PGBD-like_sf"/>
</dbReference>
<dbReference type="InterPro" id="IPR036034">
    <property type="entry name" value="PDZ_sf"/>
</dbReference>
<keyword evidence="8" id="KW-1185">Reference proteome</keyword>
<dbReference type="InterPro" id="IPR036366">
    <property type="entry name" value="PGBDSf"/>
</dbReference>
<reference evidence="8" key="1">
    <citation type="submission" date="2016-01" db="EMBL/GenBank/DDBJ databases">
        <title>Draft genome of Chromobacterium sp. F49.</title>
        <authorList>
            <person name="Hong K.W."/>
        </authorList>
    </citation>
    <scope>NUCLEOTIDE SEQUENCE [LARGE SCALE GENOMIC DNA]</scope>
    <source>
        <strain evidence="8">P7IIIA</strain>
    </source>
</reference>
<dbReference type="PROSITE" id="PS50106">
    <property type="entry name" value="PDZ"/>
    <property type="match status" value="1"/>
</dbReference>
<dbReference type="SUPFAM" id="SSF50156">
    <property type="entry name" value="PDZ domain-like"/>
    <property type="match status" value="1"/>
</dbReference>
<organism evidence="7 8">
    <name type="scientific">Fictibacillus phosphorivorans</name>
    <dbReference type="NCBI Taxonomy" id="1221500"/>
    <lineage>
        <taxon>Bacteria</taxon>
        <taxon>Bacillati</taxon>
        <taxon>Bacillota</taxon>
        <taxon>Bacilli</taxon>
        <taxon>Bacillales</taxon>
        <taxon>Fictibacillaceae</taxon>
        <taxon>Fictibacillus</taxon>
    </lineage>
</organism>
<dbReference type="InterPro" id="IPR055210">
    <property type="entry name" value="CtpA/B_N"/>
</dbReference>
<evidence type="ECO:0000256" key="3">
    <source>
        <dbReference type="ARBA" id="ARBA00022801"/>
    </source>
</evidence>
<sequence length="486" mass="53558">MNVNKKMLALLIVLSLLVGAGGMYGSMALFGNDSKYVQNGEVNDLPKAKTKLNSDEEFAKLQKTYEIISSRYVEDVDRDKLLEGAIQGMVKTLKDPYSVYMDEETASQFSQSLDSSFEGIGAEVSMVDGKVTIVAPFKDSPAEKAGLKPNDQIITIDGKSVEGLDLYKAVLKIRGEKGSIVTLGVKRSGVNDVMPIKVTRDEIPIETVYSDIEEVKGKKIGVLEITSFSEKTGSDFKKQLTELEKQKIDGLVIDVRGNPGGYLEAVDSILRQIIPENKPFVQIEDRKGNKERYVSTLKEKKDYPIVGLIDKGSASASEILAAALQEAGSYDLVGEKSFGKGTVQQSIDLGDGSNIKLTLFKWLTPDGNWIHKKGVKPTYEVKQPEYFYTNPIAIEKKSLEFDMNNEQVKNAQIMLNGLGFQTGREDGYFDEKTQSAVTAFQRANNLPATGKVDAKTAGKMESKVIDSIRDDKNDVQRKTAIELLVK</sequence>
<dbReference type="PANTHER" id="PTHR32060:SF29">
    <property type="entry name" value="CARBOXY-TERMINAL PROCESSING PROTEASE CTPB"/>
    <property type="match status" value="1"/>
</dbReference>
<gene>
    <name evidence="7" type="ORF">AWM68_14340</name>
</gene>
<keyword evidence="2 5" id="KW-0645">Protease</keyword>
<dbReference type="Gene3D" id="1.10.101.10">
    <property type="entry name" value="PGBD-like superfamily/PGBD"/>
    <property type="match status" value="1"/>
</dbReference>
<dbReference type="Pfam" id="PF03572">
    <property type="entry name" value="Peptidase_S41"/>
    <property type="match status" value="1"/>
</dbReference>
<dbReference type="Pfam" id="PF13180">
    <property type="entry name" value="PDZ_2"/>
    <property type="match status" value="1"/>
</dbReference>
<dbReference type="SUPFAM" id="SSF47090">
    <property type="entry name" value="PGBD-like"/>
    <property type="match status" value="1"/>
</dbReference>
<dbReference type="Pfam" id="PF01471">
    <property type="entry name" value="PG_binding_1"/>
    <property type="match status" value="1"/>
</dbReference>
<dbReference type="GO" id="GO:0030288">
    <property type="term" value="C:outer membrane-bounded periplasmic space"/>
    <property type="evidence" value="ECO:0007669"/>
    <property type="project" value="TreeGrafter"/>
</dbReference>
<dbReference type="FunFam" id="3.30.750.44:FF:000001">
    <property type="entry name" value="S41 family peptidase"/>
    <property type="match status" value="1"/>
</dbReference>
<dbReference type="InterPro" id="IPR005151">
    <property type="entry name" value="Tail-specific_protease"/>
</dbReference>
<dbReference type="Proteomes" id="UP000076567">
    <property type="component" value="Unassembled WGS sequence"/>
</dbReference>
<evidence type="ECO:0000313" key="7">
    <source>
        <dbReference type="EMBL" id="KZE64267.1"/>
    </source>
</evidence>
<comment type="similarity">
    <text evidence="1 5">Belongs to the peptidase S41A family.</text>
</comment>
<dbReference type="NCBIfam" id="TIGR00225">
    <property type="entry name" value="prc"/>
    <property type="match status" value="1"/>
</dbReference>